<keyword evidence="6" id="KW-0119">Carbohydrate metabolism</keyword>
<dbReference type="Pfam" id="PF21269">
    <property type="entry name" value="TreT_GT1"/>
    <property type="match status" value="1"/>
</dbReference>
<comment type="subunit">
    <text evidence="2">Homodimer.</text>
</comment>
<evidence type="ECO:0000256" key="4">
    <source>
        <dbReference type="ARBA" id="ARBA00022676"/>
    </source>
</evidence>
<dbReference type="PANTHER" id="PTHR47779">
    <property type="entry name" value="SYNTHASE (CCG-9), PUTATIVE (AFU_ORTHOLOGUE AFUA_3G12100)-RELATED"/>
    <property type="match status" value="1"/>
</dbReference>
<feature type="domain" description="Glycosyl transferase family 1" evidence="7">
    <location>
        <begin position="277"/>
        <end position="454"/>
    </location>
</feature>
<evidence type="ECO:0000256" key="3">
    <source>
        <dbReference type="ARBA" id="ARBA00022526"/>
    </source>
</evidence>
<dbReference type="GO" id="GO:0016757">
    <property type="term" value="F:glycosyltransferase activity"/>
    <property type="evidence" value="ECO:0007669"/>
    <property type="project" value="UniProtKB-KW"/>
</dbReference>
<dbReference type="AlphaFoldDB" id="A0A6N7PTF0"/>
<sequence>MPLVQEVPSEIRSLTRFVPLLGEAAVEDARNLARRLQERLAGAVVWNVNSTAVGGGVAEMLHSLLGYARGAGLDVRWLTIGGPPEFFHLTKRLHHALHGGRGDGSPLGEAEHHVYASNLCKNAVELRGLVRRGDVVLLHDPQTAGLAPSLLAAGARVLWRCHIGADDVNADVELGWRFLERYLDGVPILIFSRERYVPDRYRDGRVVIIQPSIDAFSAKNVELDEDTVRSILVHVGLVEGPPPPSPRESFLRSDNTPGRVERFADVIRLGRASAWETPLVVQVSRWDPLKDMAGVLRGFSLMVQNHALPEADLVLAGPNVRAVADDPEGPAVFEDVYRAFREQPAAIRARIHLAMLPTADVEENAVIVNALQRHAAVVVQKSLHEGFGLTVTEAMWKGRPVVASAVGGIQDQIEDGVSGVLLPDPGDDEAFADALHRILADPALADHLGAAARARVRDRFLGVRHLVQYGEIIGRMLAA</sequence>
<dbReference type="GO" id="GO:0006006">
    <property type="term" value="P:glucose metabolic process"/>
    <property type="evidence" value="ECO:0007669"/>
    <property type="project" value="UniProtKB-KW"/>
</dbReference>
<organism evidence="9 10">
    <name type="scientific">Polyangium spumosum</name>
    <dbReference type="NCBI Taxonomy" id="889282"/>
    <lineage>
        <taxon>Bacteria</taxon>
        <taxon>Pseudomonadati</taxon>
        <taxon>Myxococcota</taxon>
        <taxon>Polyangia</taxon>
        <taxon>Polyangiales</taxon>
        <taxon>Polyangiaceae</taxon>
        <taxon>Polyangium</taxon>
    </lineage>
</organism>
<protein>
    <submittedName>
        <fullName evidence="9">Glycosyltransferase</fullName>
    </submittedName>
</protein>
<evidence type="ECO:0000256" key="1">
    <source>
        <dbReference type="ARBA" id="ARBA00009481"/>
    </source>
</evidence>
<dbReference type="OrthoDB" id="9790710at2"/>
<evidence type="ECO:0000313" key="10">
    <source>
        <dbReference type="Proteomes" id="UP000440224"/>
    </source>
</evidence>
<gene>
    <name evidence="9" type="ORF">GF068_17595</name>
</gene>
<evidence type="ECO:0000313" key="9">
    <source>
        <dbReference type="EMBL" id="MRG93710.1"/>
    </source>
</evidence>
<dbReference type="Pfam" id="PF00534">
    <property type="entry name" value="Glycos_transf_1"/>
    <property type="match status" value="1"/>
</dbReference>
<dbReference type="InterPro" id="IPR052078">
    <property type="entry name" value="Trehalose_Metab_GTase"/>
</dbReference>
<dbReference type="PANTHER" id="PTHR47779:SF1">
    <property type="entry name" value="SYNTHASE (CCG-9), PUTATIVE (AFU_ORTHOLOGUE AFUA_3G12100)-RELATED"/>
    <property type="match status" value="1"/>
</dbReference>
<dbReference type="InterPro" id="IPR049438">
    <property type="entry name" value="TreT_GT1"/>
</dbReference>
<proteinExistence type="inferred from homology"/>
<dbReference type="Gene3D" id="3.40.50.2000">
    <property type="entry name" value="Glycogen Phosphorylase B"/>
    <property type="match status" value="2"/>
</dbReference>
<evidence type="ECO:0000259" key="7">
    <source>
        <dbReference type="Pfam" id="PF00534"/>
    </source>
</evidence>
<keyword evidence="3" id="KW-0313">Glucose metabolism</keyword>
<name>A0A6N7PTF0_9BACT</name>
<evidence type="ECO:0000256" key="2">
    <source>
        <dbReference type="ARBA" id="ARBA00011738"/>
    </source>
</evidence>
<evidence type="ECO:0000259" key="8">
    <source>
        <dbReference type="Pfam" id="PF21269"/>
    </source>
</evidence>
<dbReference type="EMBL" id="WJIE01000005">
    <property type="protein sequence ID" value="MRG93710.1"/>
    <property type="molecule type" value="Genomic_DNA"/>
</dbReference>
<dbReference type="SUPFAM" id="SSF53756">
    <property type="entry name" value="UDP-Glycosyltransferase/glycogen phosphorylase"/>
    <property type="match status" value="1"/>
</dbReference>
<dbReference type="InterPro" id="IPR001296">
    <property type="entry name" value="Glyco_trans_1"/>
</dbReference>
<keyword evidence="10" id="KW-1185">Reference proteome</keyword>
<accession>A0A6N7PTF0</accession>
<keyword evidence="5 9" id="KW-0808">Transferase</keyword>
<evidence type="ECO:0000256" key="5">
    <source>
        <dbReference type="ARBA" id="ARBA00022679"/>
    </source>
</evidence>
<feature type="domain" description="Trehalose synthase N-terminal" evidence="8">
    <location>
        <begin position="47"/>
        <end position="198"/>
    </location>
</feature>
<reference evidence="9 10" key="1">
    <citation type="submission" date="2019-10" db="EMBL/GenBank/DDBJ databases">
        <title>A soil myxobacterium in the family Polyangiaceae.</title>
        <authorList>
            <person name="Li Y."/>
            <person name="Wang J."/>
        </authorList>
    </citation>
    <scope>NUCLEOTIDE SEQUENCE [LARGE SCALE GENOMIC DNA]</scope>
    <source>
        <strain evidence="9 10">DSM 14734</strain>
    </source>
</reference>
<dbReference type="RefSeq" id="WP_153820575.1">
    <property type="nucleotide sequence ID" value="NZ_WJIE01000005.1"/>
</dbReference>
<comment type="caution">
    <text evidence="9">The sequence shown here is derived from an EMBL/GenBank/DDBJ whole genome shotgun (WGS) entry which is preliminary data.</text>
</comment>
<keyword evidence="4" id="KW-0328">Glycosyltransferase</keyword>
<evidence type="ECO:0000256" key="6">
    <source>
        <dbReference type="ARBA" id="ARBA00023277"/>
    </source>
</evidence>
<comment type="similarity">
    <text evidence="1">Belongs to the glycosyltransferase group 1 family. Glycosyltransferase 4 subfamily.</text>
</comment>
<dbReference type="Proteomes" id="UP000440224">
    <property type="component" value="Unassembled WGS sequence"/>
</dbReference>